<proteinExistence type="inferred from homology"/>
<dbReference type="PANTHER" id="PTHR45875">
    <property type="entry name" value="METHYLTRANSFERASE N6AMT1"/>
    <property type="match status" value="1"/>
</dbReference>
<dbReference type="RefSeq" id="WP_278157160.1">
    <property type="nucleotide sequence ID" value="NZ_CP121252.1"/>
</dbReference>
<accession>A0ABY8H4X6</accession>
<dbReference type="Pfam" id="PF23186">
    <property type="entry name" value="DUF7059"/>
    <property type="match status" value="1"/>
</dbReference>
<dbReference type="InterPro" id="IPR029063">
    <property type="entry name" value="SAM-dependent_MTases_sf"/>
</dbReference>
<evidence type="ECO:0000256" key="2">
    <source>
        <dbReference type="ARBA" id="ARBA00022603"/>
    </source>
</evidence>
<gene>
    <name evidence="7" type="ORF">P8192_11375</name>
</gene>
<dbReference type="PANTHER" id="PTHR45875:SF1">
    <property type="entry name" value="METHYLTRANSFERASE N6AMT1"/>
    <property type="match status" value="1"/>
</dbReference>
<keyword evidence="4" id="KW-0949">S-adenosyl-L-methionine</keyword>
<evidence type="ECO:0000313" key="8">
    <source>
        <dbReference type="Proteomes" id="UP001219037"/>
    </source>
</evidence>
<sequence>MSVEAPYARPEALELISALEEDLHQIGYTVDAVGELLGPMATTALDREQAVPAREIISRLLGETDAAPLAALIGAWMLGDPVPVTVLNRALPRTTAEGAARLCLGEVREHLFYPTVDLSPYSTDVTGDLWVASDQTALQRRTALPDDHVLGIGGASLTLAGVTIRRQVATALDVGVGCGVQTLHLLAHADHVTATDLSERALDFTRFNLLLNAPQLDLDRDRLSERVTLLQGNLLEPVAGQEFDLVVSNPPFVIAPQQSERVHTYRETGRQGDDLVAELISTVGSVLAPGGTAQLLANWEIPADTEASTGTAAWDTRPRSWVAASEAPLDAWIIQRDHHDPAGYAELWLQDSSETLDDDAYQRAYRRYLDDFARRDISAIGFGYVWLRRADLSDRAAPLLRTEQLLHPIAQPLGPAWGEAIEIWDALADPSAVRALHPVVPFHVTEERHQHFGADHPEIIMARQGAGFQRSRPVDTALAGLLSAADGELSAGQLLSAVSAILDLDDATVRELEAALVELALEGYVTFGTSEPPGGVD</sequence>
<name>A0ABY8H4X6_9MICC</name>
<dbReference type="GO" id="GO:0008168">
    <property type="term" value="F:methyltransferase activity"/>
    <property type="evidence" value="ECO:0007669"/>
    <property type="project" value="UniProtKB-KW"/>
</dbReference>
<evidence type="ECO:0000256" key="4">
    <source>
        <dbReference type="ARBA" id="ARBA00022691"/>
    </source>
</evidence>
<evidence type="ECO:0000259" key="6">
    <source>
        <dbReference type="Pfam" id="PF23186"/>
    </source>
</evidence>
<dbReference type="InterPro" id="IPR052190">
    <property type="entry name" value="Euk-Arch_PrmC-MTase"/>
</dbReference>
<keyword evidence="8" id="KW-1185">Reference proteome</keyword>
<protein>
    <submittedName>
        <fullName evidence="7">Methyltransferase</fullName>
    </submittedName>
</protein>
<dbReference type="Gene3D" id="3.40.50.150">
    <property type="entry name" value="Vaccinia Virus protein VP39"/>
    <property type="match status" value="1"/>
</dbReference>
<feature type="domain" description="DUF7059" evidence="6">
    <location>
        <begin position="26"/>
        <end position="107"/>
    </location>
</feature>
<organism evidence="7 8">
    <name type="scientific">Citricoccus muralis</name>
    <dbReference type="NCBI Taxonomy" id="169134"/>
    <lineage>
        <taxon>Bacteria</taxon>
        <taxon>Bacillati</taxon>
        <taxon>Actinomycetota</taxon>
        <taxon>Actinomycetes</taxon>
        <taxon>Micrococcales</taxon>
        <taxon>Micrococcaceae</taxon>
        <taxon>Citricoccus</taxon>
    </lineage>
</organism>
<dbReference type="Proteomes" id="UP001219037">
    <property type="component" value="Chromosome"/>
</dbReference>
<evidence type="ECO:0000256" key="3">
    <source>
        <dbReference type="ARBA" id="ARBA00022679"/>
    </source>
</evidence>
<dbReference type="InterPro" id="IPR002052">
    <property type="entry name" value="DNA_methylase_N6_adenine_CS"/>
</dbReference>
<comment type="similarity">
    <text evidence="1">Belongs to the eukaryotic/archaeal PrmC-related family.</text>
</comment>
<dbReference type="EMBL" id="CP121252">
    <property type="protein sequence ID" value="WFP15986.1"/>
    <property type="molecule type" value="Genomic_DNA"/>
</dbReference>
<dbReference type="GO" id="GO:0032259">
    <property type="term" value="P:methylation"/>
    <property type="evidence" value="ECO:0007669"/>
    <property type="project" value="UniProtKB-KW"/>
</dbReference>
<keyword evidence="2 7" id="KW-0489">Methyltransferase</keyword>
<evidence type="ECO:0000313" key="7">
    <source>
        <dbReference type="EMBL" id="WFP15986.1"/>
    </source>
</evidence>
<dbReference type="Pfam" id="PF05175">
    <property type="entry name" value="MTS"/>
    <property type="match status" value="1"/>
</dbReference>
<reference evidence="7 8" key="1">
    <citation type="submission" date="2023-04" db="EMBL/GenBank/DDBJ databases">
        <title>Funneling lignin-derived compounds into biodiesel using alkali-halophilic Citricoccus sp. P2.</title>
        <authorList>
            <person name="Luo C.-B."/>
        </authorList>
    </citation>
    <scope>NUCLEOTIDE SEQUENCE [LARGE SCALE GENOMIC DNA]</scope>
    <source>
        <strain evidence="7 8">P2</strain>
    </source>
</reference>
<dbReference type="SUPFAM" id="SSF53335">
    <property type="entry name" value="S-adenosyl-L-methionine-dependent methyltransferases"/>
    <property type="match status" value="1"/>
</dbReference>
<dbReference type="PROSITE" id="PS00092">
    <property type="entry name" value="N6_MTASE"/>
    <property type="match status" value="1"/>
</dbReference>
<feature type="domain" description="Methyltransferase small" evidence="5">
    <location>
        <begin position="169"/>
        <end position="302"/>
    </location>
</feature>
<dbReference type="CDD" id="cd02440">
    <property type="entry name" value="AdoMet_MTases"/>
    <property type="match status" value="1"/>
</dbReference>
<dbReference type="InterPro" id="IPR055487">
    <property type="entry name" value="DUF7059"/>
</dbReference>
<evidence type="ECO:0000256" key="1">
    <source>
        <dbReference type="ARBA" id="ARBA00006149"/>
    </source>
</evidence>
<dbReference type="InterPro" id="IPR007848">
    <property type="entry name" value="Small_mtfrase_dom"/>
</dbReference>
<evidence type="ECO:0000259" key="5">
    <source>
        <dbReference type="Pfam" id="PF05175"/>
    </source>
</evidence>
<keyword evidence="3" id="KW-0808">Transferase</keyword>